<dbReference type="AlphaFoldDB" id="A0A449AWI8"/>
<keyword evidence="3" id="KW-1185">Reference proteome</keyword>
<feature type="transmembrane region" description="Helical" evidence="1">
    <location>
        <begin position="178"/>
        <end position="202"/>
    </location>
</feature>
<feature type="transmembrane region" description="Helical" evidence="1">
    <location>
        <begin position="93"/>
        <end position="114"/>
    </location>
</feature>
<sequence>MKEKLKIWNIKLFPKWTIRKMAFVAILIAISVAFTIISAQIVPLVNIQSYKFSFIGLPIKISGFIFGPFVGLFVGIVSDFLSLLFIPPAGYNPVYTVAIAVNGIVSGIFGFYFVQFIKNAFSKDYRLAKISVKIYLLNIKYNNYQAKENFYLVDKYANKIIRLQHKSKYISEDSSNKLLANIYLINGVAFLLMVAAIIGIYMSIAYDRNPAILNNSLIRDKTILLILMISGILLMVVFIIIGRFTLKLERYTVLVPIIVFSAFLELINTPILSVGDVLSLGSGNFDNYFFWVSQHILTSPIKIWFNMFVIYYSYMIVSKLINKNSHLTY</sequence>
<feature type="transmembrane region" description="Helical" evidence="1">
    <location>
        <begin position="63"/>
        <end position="87"/>
    </location>
</feature>
<evidence type="ECO:0000256" key="1">
    <source>
        <dbReference type="SAM" id="Phobius"/>
    </source>
</evidence>
<reference evidence="2 3" key="1">
    <citation type="submission" date="2019-01" db="EMBL/GenBank/DDBJ databases">
        <authorList>
            <consortium name="Pathogen Informatics"/>
        </authorList>
    </citation>
    <scope>NUCLEOTIDE SEQUENCE [LARGE SCALE GENOMIC DNA]</scope>
    <source>
        <strain evidence="2 3">NCTC10194</strain>
    </source>
</reference>
<dbReference type="Gene3D" id="1.10.1760.20">
    <property type="match status" value="1"/>
</dbReference>
<evidence type="ECO:0000313" key="2">
    <source>
        <dbReference type="EMBL" id="VEU71032.1"/>
    </source>
</evidence>
<organism evidence="2 3">
    <name type="scientific">Mycoplasmopsis glycophila</name>
    <dbReference type="NCBI Taxonomy" id="171285"/>
    <lineage>
        <taxon>Bacteria</taxon>
        <taxon>Bacillati</taxon>
        <taxon>Mycoplasmatota</taxon>
        <taxon>Mycoplasmoidales</taxon>
        <taxon>Metamycoplasmataceae</taxon>
        <taxon>Mycoplasmopsis</taxon>
    </lineage>
</organism>
<dbReference type="InterPro" id="IPR009825">
    <property type="entry name" value="ECF_substrate-spec-like"/>
</dbReference>
<dbReference type="GO" id="GO:0016020">
    <property type="term" value="C:membrane"/>
    <property type="evidence" value="ECO:0007669"/>
    <property type="project" value="InterPro"/>
</dbReference>
<keyword evidence="1" id="KW-1133">Transmembrane helix</keyword>
<evidence type="ECO:0000313" key="3">
    <source>
        <dbReference type="Proteomes" id="UP000290815"/>
    </source>
</evidence>
<keyword evidence="1" id="KW-0812">Transmembrane</keyword>
<feature type="transmembrane region" description="Helical" evidence="1">
    <location>
        <begin position="20"/>
        <end position="42"/>
    </location>
</feature>
<feature type="transmembrane region" description="Helical" evidence="1">
    <location>
        <begin position="292"/>
        <end position="314"/>
    </location>
</feature>
<feature type="transmembrane region" description="Helical" evidence="1">
    <location>
        <begin position="222"/>
        <end position="241"/>
    </location>
</feature>
<proteinExistence type="predicted"/>
<protein>
    <submittedName>
        <fullName evidence="2">Folate ECF transporter S component FolT</fullName>
    </submittedName>
</protein>
<gene>
    <name evidence="2" type="primary">folT</name>
    <name evidence="2" type="ORF">NCTC10194_00659</name>
</gene>
<accession>A0A449AWI8</accession>
<name>A0A449AWI8_9BACT</name>
<dbReference type="EMBL" id="LR215024">
    <property type="protein sequence ID" value="VEU71032.1"/>
    <property type="molecule type" value="Genomic_DNA"/>
</dbReference>
<feature type="transmembrane region" description="Helical" evidence="1">
    <location>
        <begin position="253"/>
        <end position="272"/>
    </location>
</feature>
<dbReference type="Proteomes" id="UP000290815">
    <property type="component" value="Chromosome"/>
</dbReference>
<dbReference type="KEGG" id="mgly:NCTC10194_00659"/>
<keyword evidence="1" id="KW-0472">Membrane</keyword>
<dbReference type="RefSeq" id="WP_044888843.1">
    <property type="nucleotide sequence ID" value="NZ_LR215024.1"/>
</dbReference>
<dbReference type="Pfam" id="PF07155">
    <property type="entry name" value="ECF-ribofla_trS"/>
    <property type="match status" value="1"/>
</dbReference>